<protein>
    <submittedName>
        <fullName evidence="5">Helix-turn-helix transcriptional regulator</fullName>
    </submittedName>
</protein>
<dbReference type="InterPro" id="IPR016032">
    <property type="entry name" value="Sig_transdc_resp-reg_C-effctor"/>
</dbReference>
<gene>
    <name evidence="5" type="ORF">GCM10011379_01270</name>
</gene>
<dbReference type="PANTHER" id="PTHR44688">
    <property type="entry name" value="DNA-BINDING TRANSCRIPTIONAL ACTIVATOR DEVR_DOSR"/>
    <property type="match status" value="1"/>
</dbReference>
<evidence type="ECO:0000256" key="2">
    <source>
        <dbReference type="ARBA" id="ARBA00023125"/>
    </source>
</evidence>
<keyword evidence="6" id="KW-1185">Reference proteome</keyword>
<accession>A0A917IL89</accession>
<dbReference type="GO" id="GO:0003677">
    <property type="term" value="F:DNA binding"/>
    <property type="evidence" value="ECO:0007669"/>
    <property type="project" value="UniProtKB-KW"/>
</dbReference>
<comment type="caution">
    <text evidence="5">The sequence shown here is derived from an EMBL/GenBank/DDBJ whole genome shotgun (WGS) entry which is preliminary data.</text>
</comment>
<dbReference type="GO" id="GO:0006355">
    <property type="term" value="P:regulation of DNA-templated transcription"/>
    <property type="evidence" value="ECO:0007669"/>
    <property type="project" value="InterPro"/>
</dbReference>
<dbReference type="EMBL" id="BMIB01000001">
    <property type="protein sequence ID" value="GGH57034.1"/>
    <property type="molecule type" value="Genomic_DNA"/>
</dbReference>
<keyword evidence="2" id="KW-0238">DNA-binding</keyword>
<dbReference type="Proteomes" id="UP000627292">
    <property type="component" value="Unassembled WGS sequence"/>
</dbReference>
<feature type="domain" description="HTH luxR-type" evidence="4">
    <location>
        <begin position="192"/>
        <end position="257"/>
    </location>
</feature>
<dbReference type="Gene3D" id="3.30.450.20">
    <property type="entry name" value="PAS domain"/>
    <property type="match status" value="1"/>
</dbReference>
<name>A0A917IL89_9BACT</name>
<proteinExistence type="predicted"/>
<evidence type="ECO:0000259" key="4">
    <source>
        <dbReference type="PROSITE" id="PS50043"/>
    </source>
</evidence>
<keyword evidence="1" id="KW-0805">Transcription regulation</keyword>
<evidence type="ECO:0000313" key="6">
    <source>
        <dbReference type="Proteomes" id="UP000627292"/>
    </source>
</evidence>
<reference evidence="5" key="1">
    <citation type="journal article" date="2014" name="Int. J. Syst. Evol. Microbiol.">
        <title>Complete genome sequence of Corynebacterium casei LMG S-19264T (=DSM 44701T), isolated from a smear-ripened cheese.</title>
        <authorList>
            <consortium name="US DOE Joint Genome Institute (JGI-PGF)"/>
            <person name="Walter F."/>
            <person name="Albersmeier A."/>
            <person name="Kalinowski J."/>
            <person name="Ruckert C."/>
        </authorList>
    </citation>
    <scope>NUCLEOTIDE SEQUENCE</scope>
    <source>
        <strain evidence="5">CGMCC 1.15290</strain>
    </source>
</reference>
<dbReference type="PANTHER" id="PTHR44688:SF16">
    <property type="entry name" value="DNA-BINDING TRANSCRIPTIONAL ACTIVATOR DEVR_DOSR"/>
    <property type="match status" value="1"/>
</dbReference>
<dbReference type="InterPro" id="IPR036388">
    <property type="entry name" value="WH-like_DNA-bd_sf"/>
</dbReference>
<dbReference type="PRINTS" id="PR00038">
    <property type="entry name" value="HTHLUXR"/>
</dbReference>
<dbReference type="InterPro" id="IPR000792">
    <property type="entry name" value="Tscrpt_reg_LuxR_C"/>
</dbReference>
<evidence type="ECO:0000313" key="5">
    <source>
        <dbReference type="EMBL" id="GGH57034.1"/>
    </source>
</evidence>
<dbReference type="SMART" id="SM00421">
    <property type="entry name" value="HTH_LUXR"/>
    <property type="match status" value="1"/>
</dbReference>
<organism evidence="5 6">
    <name type="scientific">Filimonas zeae</name>
    <dbReference type="NCBI Taxonomy" id="1737353"/>
    <lineage>
        <taxon>Bacteria</taxon>
        <taxon>Pseudomonadati</taxon>
        <taxon>Bacteroidota</taxon>
        <taxon>Chitinophagia</taxon>
        <taxon>Chitinophagales</taxon>
        <taxon>Chitinophagaceae</taxon>
        <taxon>Filimonas</taxon>
    </lineage>
</organism>
<keyword evidence="3" id="KW-0804">Transcription</keyword>
<dbReference type="PROSITE" id="PS00622">
    <property type="entry name" value="HTH_LUXR_1"/>
    <property type="match status" value="1"/>
</dbReference>
<reference evidence="5" key="2">
    <citation type="submission" date="2020-09" db="EMBL/GenBank/DDBJ databases">
        <authorList>
            <person name="Sun Q."/>
            <person name="Zhou Y."/>
        </authorList>
    </citation>
    <scope>NUCLEOTIDE SEQUENCE</scope>
    <source>
        <strain evidence="5">CGMCC 1.15290</strain>
    </source>
</reference>
<dbReference type="CDD" id="cd06170">
    <property type="entry name" value="LuxR_C_like"/>
    <property type="match status" value="1"/>
</dbReference>
<evidence type="ECO:0000256" key="3">
    <source>
        <dbReference type="ARBA" id="ARBA00023163"/>
    </source>
</evidence>
<dbReference type="SUPFAM" id="SSF46894">
    <property type="entry name" value="C-terminal effector domain of the bipartite response regulators"/>
    <property type="match status" value="1"/>
</dbReference>
<dbReference type="Pfam" id="PF00196">
    <property type="entry name" value="GerE"/>
    <property type="match status" value="1"/>
</dbReference>
<evidence type="ECO:0000256" key="1">
    <source>
        <dbReference type="ARBA" id="ARBA00023015"/>
    </source>
</evidence>
<sequence length="261" mass="29161">MAERSLLAVKDQLSAALLQQTFTVAEQTEAVIEEYKRLMEAYVRIEEGIAVLSDFAADCSYMQAGSFGSLLGIPAGASLLDSAFEDCIFNVLHAEDLVARHVQELRYFQYQKTIPVNERPKYSTFCRVRIRSANGYAYINHRTFYLKSLSNGSVWLALCLYTPSADTNPRAGIDGRIINNETGEVLAPEQYKQYDQTLLSKRETEVLALVAQGRGSKEIAEQLHIAVHTVHRHRQNIIQKMQVANTAEAVLTALNMGLITS</sequence>
<dbReference type="Gene3D" id="1.10.10.10">
    <property type="entry name" value="Winged helix-like DNA-binding domain superfamily/Winged helix DNA-binding domain"/>
    <property type="match status" value="1"/>
</dbReference>
<dbReference type="PROSITE" id="PS50043">
    <property type="entry name" value="HTH_LUXR_2"/>
    <property type="match status" value="1"/>
</dbReference>
<dbReference type="AlphaFoldDB" id="A0A917IL89"/>
<dbReference type="RefSeq" id="WP_188949678.1">
    <property type="nucleotide sequence ID" value="NZ_BMIB01000001.1"/>
</dbReference>